<dbReference type="PROSITE" id="PS51063">
    <property type="entry name" value="HTH_CRP_2"/>
    <property type="match status" value="1"/>
</dbReference>
<sequence>MERATRGAAQRGTYDIGERRPARFLGSLSEDARGELLSIASPQQYPPGAKILVEGTPGDCLVLLETGYVKVTGQLANGHEALIAIRTGGDVVGEMAVIDDVPRSATVTAGEDIDAHVVQRRAMRSFLDKYPEVALQIVRLSNRRLRSANSWRIAFGEFTVRVRLARALAELAENHGEPLDSRTLICIELTQAELAALIGSQERAVQQALARLRADGIVETKYREVAVLKPDRLRVIGLLPAIGR</sequence>
<reference evidence="6" key="1">
    <citation type="submission" date="2021-03" db="EMBL/GenBank/DDBJ databases">
        <title>Whole genome sequence of Streptomyces bomunensis MMS17-BM035.</title>
        <authorList>
            <person name="Lee J.H."/>
        </authorList>
    </citation>
    <scope>NUCLEOTIDE SEQUENCE</scope>
    <source>
        <strain evidence="6">MMS17-BM035</strain>
    </source>
</reference>
<dbReference type="InterPro" id="IPR050397">
    <property type="entry name" value="Env_Response_Regulators"/>
</dbReference>
<dbReference type="SUPFAM" id="SSF51206">
    <property type="entry name" value="cAMP-binding domain-like"/>
    <property type="match status" value="1"/>
</dbReference>
<feature type="domain" description="HTH crp-type" evidence="5">
    <location>
        <begin position="158"/>
        <end position="231"/>
    </location>
</feature>
<accession>A0A940RSN3</accession>
<keyword evidence="1" id="KW-0805">Transcription regulation</keyword>
<dbReference type="InterPro" id="IPR018490">
    <property type="entry name" value="cNMP-bd_dom_sf"/>
</dbReference>
<dbReference type="SUPFAM" id="SSF46785">
    <property type="entry name" value="Winged helix' DNA-binding domain"/>
    <property type="match status" value="1"/>
</dbReference>
<dbReference type="Pfam" id="PF00027">
    <property type="entry name" value="cNMP_binding"/>
    <property type="match status" value="1"/>
</dbReference>
<keyword evidence="2" id="KW-0238">DNA-binding</keyword>
<dbReference type="InterPro" id="IPR036388">
    <property type="entry name" value="WH-like_DNA-bd_sf"/>
</dbReference>
<evidence type="ECO:0000256" key="2">
    <source>
        <dbReference type="ARBA" id="ARBA00023125"/>
    </source>
</evidence>
<name>A0A940RSN3_9ACTN</name>
<dbReference type="GO" id="GO:0005829">
    <property type="term" value="C:cytosol"/>
    <property type="evidence" value="ECO:0007669"/>
    <property type="project" value="TreeGrafter"/>
</dbReference>
<organism evidence="6 7">
    <name type="scientific">Streptomyces montanisoli</name>
    <dbReference type="NCBI Taxonomy" id="2798581"/>
    <lineage>
        <taxon>Bacteria</taxon>
        <taxon>Bacillati</taxon>
        <taxon>Actinomycetota</taxon>
        <taxon>Actinomycetes</taxon>
        <taxon>Kitasatosporales</taxon>
        <taxon>Streptomycetaceae</taxon>
        <taxon>Streptomyces</taxon>
    </lineage>
</organism>
<dbReference type="InterPro" id="IPR018488">
    <property type="entry name" value="cNMP-bd_CS"/>
</dbReference>
<dbReference type="GO" id="GO:0003700">
    <property type="term" value="F:DNA-binding transcription factor activity"/>
    <property type="evidence" value="ECO:0007669"/>
    <property type="project" value="TreeGrafter"/>
</dbReference>
<dbReference type="EMBL" id="JAGIQL010000001">
    <property type="protein sequence ID" value="MBP0455947.1"/>
    <property type="molecule type" value="Genomic_DNA"/>
</dbReference>
<dbReference type="SMART" id="SM00100">
    <property type="entry name" value="cNMP"/>
    <property type="match status" value="1"/>
</dbReference>
<dbReference type="Proteomes" id="UP000670475">
    <property type="component" value="Unassembled WGS sequence"/>
</dbReference>
<keyword evidence="7" id="KW-1185">Reference proteome</keyword>
<dbReference type="PROSITE" id="PS00889">
    <property type="entry name" value="CNMP_BINDING_2"/>
    <property type="match status" value="1"/>
</dbReference>
<evidence type="ECO:0000256" key="3">
    <source>
        <dbReference type="ARBA" id="ARBA00023163"/>
    </source>
</evidence>
<dbReference type="Gene3D" id="1.10.10.10">
    <property type="entry name" value="Winged helix-like DNA-binding domain superfamily/Winged helix DNA-binding domain"/>
    <property type="match status" value="1"/>
</dbReference>
<comment type="caution">
    <text evidence="6">The sequence shown here is derived from an EMBL/GenBank/DDBJ whole genome shotgun (WGS) entry which is preliminary data.</text>
</comment>
<dbReference type="PANTHER" id="PTHR24567:SF68">
    <property type="entry name" value="DNA-BINDING TRANSCRIPTIONAL DUAL REGULATOR CRP"/>
    <property type="match status" value="1"/>
</dbReference>
<evidence type="ECO:0000259" key="5">
    <source>
        <dbReference type="PROSITE" id="PS51063"/>
    </source>
</evidence>
<dbReference type="RefSeq" id="WP_209337731.1">
    <property type="nucleotide sequence ID" value="NZ_JAGIQL010000001.1"/>
</dbReference>
<keyword evidence="3" id="KW-0804">Transcription</keyword>
<dbReference type="CDD" id="cd00038">
    <property type="entry name" value="CAP_ED"/>
    <property type="match status" value="1"/>
</dbReference>
<evidence type="ECO:0000313" key="7">
    <source>
        <dbReference type="Proteomes" id="UP000670475"/>
    </source>
</evidence>
<evidence type="ECO:0000259" key="4">
    <source>
        <dbReference type="PROSITE" id="PS50042"/>
    </source>
</evidence>
<dbReference type="Gene3D" id="2.60.120.10">
    <property type="entry name" value="Jelly Rolls"/>
    <property type="match status" value="1"/>
</dbReference>
<feature type="domain" description="Cyclic nucleotide-binding" evidence="4">
    <location>
        <begin position="24"/>
        <end position="127"/>
    </location>
</feature>
<dbReference type="GO" id="GO:0003677">
    <property type="term" value="F:DNA binding"/>
    <property type="evidence" value="ECO:0007669"/>
    <property type="project" value="UniProtKB-KW"/>
</dbReference>
<protein>
    <submittedName>
        <fullName evidence="6">Crp/Fnr family transcriptional regulator</fullName>
    </submittedName>
</protein>
<gene>
    <name evidence="6" type="ORF">JFN87_00310</name>
</gene>
<evidence type="ECO:0000313" key="6">
    <source>
        <dbReference type="EMBL" id="MBP0455947.1"/>
    </source>
</evidence>
<dbReference type="InterPro" id="IPR012318">
    <property type="entry name" value="HTH_CRP"/>
</dbReference>
<evidence type="ECO:0000256" key="1">
    <source>
        <dbReference type="ARBA" id="ARBA00023015"/>
    </source>
</evidence>
<dbReference type="SMART" id="SM00419">
    <property type="entry name" value="HTH_CRP"/>
    <property type="match status" value="1"/>
</dbReference>
<dbReference type="AlphaFoldDB" id="A0A940RSN3"/>
<dbReference type="Pfam" id="PF13545">
    <property type="entry name" value="HTH_Crp_2"/>
    <property type="match status" value="1"/>
</dbReference>
<dbReference type="InterPro" id="IPR000595">
    <property type="entry name" value="cNMP-bd_dom"/>
</dbReference>
<dbReference type="InterPro" id="IPR014710">
    <property type="entry name" value="RmlC-like_jellyroll"/>
</dbReference>
<dbReference type="PANTHER" id="PTHR24567">
    <property type="entry name" value="CRP FAMILY TRANSCRIPTIONAL REGULATORY PROTEIN"/>
    <property type="match status" value="1"/>
</dbReference>
<proteinExistence type="predicted"/>
<dbReference type="InterPro" id="IPR036390">
    <property type="entry name" value="WH_DNA-bd_sf"/>
</dbReference>
<dbReference type="PROSITE" id="PS50042">
    <property type="entry name" value="CNMP_BINDING_3"/>
    <property type="match status" value="1"/>
</dbReference>